<dbReference type="EMBL" id="CABL01000016">
    <property type="protein sequence ID" value="CBH75862.1"/>
    <property type="molecule type" value="Genomic_DNA"/>
</dbReference>
<comment type="caution">
    <text evidence="1">The sequence shown here is derived from an EMBL/GenBank/DDBJ whole genome shotgun (WGS) entry which is preliminary data.</text>
</comment>
<accession>E6PHC4</accession>
<dbReference type="AlphaFoldDB" id="E6PHC4"/>
<proteinExistence type="predicted"/>
<gene>
    <name evidence="1" type="ORF">CARN1_1260</name>
</gene>
<sequence>MSLGNSIFSDVIEWFLGRAGDRRQYQRRAGAFHVWWLPNAGNPNDVRQGIGMEISANGLVFIIRDKIDAKEFNLIIRLREQRLPIRCKNIRTDTVQHKNDTWNRHFCEFAGIAADHWDAVVRYVTDTPEPVDRRTPENPAAAQTDDAYRLLPVAIQNKIVAALIASKKLDEPKPGQTPLIKIFYGGLVNSGGKKAHRFNVHSRVKVKDEMMAYDTRFLVSEEGDVKQA</sequence>
<name>E6PHC4_9ZZZZ</name>
<reference evidence="1" key="1">
    <citation type="submission" date="2009-10" db="EMBL/GenBank/DDBJ databases">
        <title>Diversity of trophic interactions inside an arsenic-rich microbial ecosystem.</title>
        <authorList>
            <person name="Bertin P.N."/>
            <person name="Heinrich-Salmeron A."/>
            <person name="Pelletier E."/>
            <person name="Goulhen-Chollet F."/>
            <person name="Arsene-Ploetze F."/>
            <person name="Gallien S."/>
            <person name="Calteau A."/>
            <person name="Vallenet D."/>
            <person name="Casiot C."/>
            <person name="Chane-Woon-Ming B."/>
            <person name="Giloteaux L."/>
            <person name="Barakat M."/>
            <person name="Bonnefoy V."/>
            <person name="Bruneel O."/>
            <person name="Chandler M."/>
            <person name="Cleiss J."/>
            <person name="Duran R."/>
            <person name="Elbaz-Poulichet F."/>
            <person name="Fonknechten N."/>
            <person name="Lauga B."/>
            <person name="Mornico D."/>
            <person name="Ortet P."/>
            <person name="Schaeffer C."/>
            <person name="Siguier P."/>
            <person name="Alexander Thil Smith A."/>
            <person name="Van Dorsselaer A."/>
            <person name="Weissenbach J."/>
            <person name="Medigue C."/>
            <person name="Le Paslier D."/>
        </authorList>
    </citation>
    <scope>NUCLEOTIDE SEQUENCE</scope>
</reference>
<protein>
    <submittedName>
        <fullName evidence="1">Uncharacterized protein</fullName>
    </submittedName>
</protein>
<organism evidence="1">
    <name type="scientific">mine drainage metagenome</name>
    <dbReference type="NCBI Taxonomy" id="410659"/>
    <lineage>
        <taxon>unclassified sequences</taxon>
        <taxon>metagenomes</taxon>
        <taxon>ecological metagenomes</taxon>
    </lineage>
</organism>
<evidence type="ECO:0000313" key="1">
    <source>
        <dbReference type="EMBL" id="CBH75862.1"/>
    </source>
</evidence>